<dbReference type="GO" id="GO:0008233">
    <property type="term" value="F:peptidase activity"/>
    <property type="evidence" value="ECO:0007669"/>
    <property type="project" value="UniProtKB-KW"/>
</dbReference>
<dbReference type="PANTHER" id="PTHR11851">
    <property type="entry name" value="METALLOPROTEASE"/>
    <property type="match status" value="1"/>
</dbReference>
<evidence type="ECO:0000259" key="3">
    <source>
        <dbReference type="Pfam" id="PF05193"/>
    </source>
</evidence>
<dbReference type="InterPro" id="IPR007863">
    <property type="entry name" value="Peptidase_M16_C"/>
</dbReference>
<dbReference type="EMBL" id="JRKI01000056">
    <property type="protein sequence ID" value="KIZ14650.1"/>
    <property type="molecule type" value="Genomic_DNA"/>
</dbReference>
<evidence type="ECO:0000313" key="5">
    <source>
        <dbReference type="Proteomes" id="UP000032458"/>
    </source>
</evidence>
<evidence type="ECO:0000313" key="4">
    <source>
        <dbReference type="EMBL" id="KIZ14650.1"/>
    </source>
</evidence>
<feature type="domain" description="Peptidase M16 N-terminal" evidence="2">
    <location>
        <begin position="36"/>
        <end position="164"/>
    </location>
</feature>
<dbReference type="SUPFAM" id="SSF63411">
    <property type="entry name" value="LuxS/MPP-like metallohydrolase"/>
    <property type="match status" value="2"/>
</dbReference>
<keyword evidence="5" id="KW-1185">Reference proteome</keyword>
<dbReference type="Proteomes" id="UP000032458">
    <property type="component" value="Unassembled WGS sequence"/>
</dbReference>
<proteinExistence type="predicted"/>
<accession>A0A0D7CFI3</accession>
<dbReference type="GO" id="GO:0046872">
    <property type="term" value="F:metal ion binding"/>
    <property type="evidence" value="ECO:0007669"/>
    <property type="project" value="InterPro"/>
</dbReference>
<gene>
    <name evidence="4" type="ORF">SNA_31640</name>
</gene>
<dbReference type="Gene3D" id="3.30.830.10">
    <property type="entry name" value="Metalloenzyme, LuxS/M16 peptidase-like"/>
    <property type="match status" value="2"/>
</dbReference>
<dbReference type="AlphaFoldDB" id="A0A0D7CFI3"/>
<evidence type="ECO:0000256" key="1">
    <source>
        <dbReference type="SAM" id="MobiDB-lite"/>
    </source>
</evidence>
<dbReference type="Pfam" id="PF05193">
    <property type="entry name" value="Peptidase_M16_C"/>
    <property type="match status" value="1"/>
</dbReference>
<dbReference type="InterPro" id="IPR011249">
    <property type="entry name" value="Metalloenz_LuxS/M16"/>
</dbReference>
<feature type="region of interest" description="Disordered" evidence="1">
    <location>
        <begin position="1"/>
        <end position="22"/>
    </location>
</feature>
<name>A0A0D7CFI3_9ACTN</name>
<dbReference type="PATRIC" id="fig|1240678.4.peg.6768"/>
<dbReference type="InterPro" id="IPR011765">
    <property type="entry name" value="Pept_M16_N"/>
</dbReference>
<dbReference type="PANTHER" id="PTHR11851:SF224">
    <property type="entry name" value="PROCESSING PROTEASE"/>
    <property type="match status" value="1"/>
</dbReference>
<keyword evidence="4" id="KW-0645">Protease</keyword>
<evidence type="ECO:0000259" key="2">
    <source>
        <dbReference type="Pfam" id="PF00675"/>
    </source>
</evidence>
<sequence length="458" mass="48204">MTAMEFHPQPKGGAPRPWAFPAPERSQLPNGLTLLTSHRPGQQVVAVEINLLAPLEAEPEGLDGISTIMARALSEGTDKHDAEEFAAELERCGATLDAHADHPGVRVSLEVPASRLSRALGLLADALRAPAFPDSEIERLVRNRLDEIPHELANPARRAAMALSKELFPATSRMSRPRQGTEETVARIDAAAVRAFYDAHVRPATATAVIVGDFTGVDLDAALAGTLGAWSGSGAEPLKLSSITADDSGRVVIVDRPGAVQTQLLIGRIGADRHDRVWPAQVLGTYCLGGTLTSRLDRVLREEKGYTYGVRAFGQVLRSSADGSGAAMLAISGSVDTASTGPALQDLWKVLRTLAADGLTDAERDVAVQNLVGVAPLKYETAAAVAGTLADQVEQHLPDDFQAQLYARLAQTGTVEATAAVVSAFPVDRLVTVLVGDAAQIAEPVKELGIGKVTVVSG</sequence>
<feature type="domain" description="Peptidase M16 C-terminal" evidence="3">
    <location>
        <begin position="188"/>
        <end position="371"/>
    </location>
</feature>
<organism evidence="4 5">
    <name type="scientific">Streptomyces natalensis ATCC 27448</name>
    <dbReference type="NCBI Taxonomy" id="1240678"/>
    <lineage>
        <taxon>Bacteria</taxon>
        <taxon>Bacillati</taxon>
        <taxon>Actinomycetota</taxon>
        <taxon>Actinomycetes</taxon>
        <taxon>Kitasatosporales</taxon>
        <taxon>Streptomycetaceae</taxon>
        <taxon>Streptomyces</taxon>
    </lineage>
</organism>
<reference evidence="4 5" key="1">
    <citation type="submission" date="2014-09" db="EMBL/GenBank/DDBJ databases">
        <title>Draft genome sequence of Streptomyces natalensis ATCC 27448, producer of the antifungal pimaricin.</title>
        <authorList>
            <person name="Mendes M.V."/>
            <person name="Beites T."/>
            <person name="Pires S."/>
            <person name="Santos C.L."/>
            <person name="Moradas-Ferreira P."/>
        </authorList>
    </citation>
    <scope>NUCLEOTIDE SEQUENCE [LARGE SCALE GENOMIC DNA]</scope>
    <source>
        <strain evidence="4 5">ATCC 27448</strain>
    </source>
</reference>
<comment type="caution">
    <text evidence="4">The sequence shown here is derived from an EMBL/GenBank/DDBJ whole genome shotgun (WGS) entry which is preliminary data.</text>
</comment>
<dbReference type="GO" id="GO:0006508">
    <property type="term" value="P:proteolysis"/>
    <property type="evidence" value="ECO:0007669"/>
    <property type="project" value="UniProtKB-KW"/>
</dbReference>
<keyword evidence="4" id="KW-0378">Hydrolase</keyword>
<dbReference type="InterPro" id="IPR050361">
    <property type="entry name" value="MPP/UQCRC_Complex"/>
</dbReference>
<protein>
    <submittedName>
        <fullName evidence="4">Protease</fullName>
    </submittedName>
</protein>
<dbReference type="Pfam" id="PF00675">
    <property type="entry name" value="Peptidase_M16"/>
    <property type="match status" value="1"/>
</dbReference>
<dbReference type="RefSeq" id="WP_030068952.1">
    <property type="nucleotide sequence ID" value="NZ_JRKI01000056.1"/>
</dbReference>